<name>A0ABR4GKL2_9EURO</name>
<accession>A0ABR4GKL2</accession>
<dbReference type="Proteomes" id="UP001610563">
    <property type="component" value="Unassembled WGS sequence"/>
</dbReference>
<evidence type="ECO:0000313" key="2">
    <source>
        <dbReference type="EMBL" id="KAL2799601.1"/>
    </source>
</evidence>
<feature type="region of interest" description="Disordered" evidence="1">
    <location>
        <begin position="135"/>
        <end position="154"/>
    </location>
</feature>
<feature type="compositionally biased region" description="Basic and acidic residues" evidence="1">
    <location>
        <begin position="138"/>
        <end position="148"/>
    </location>
</feature>
<sequence length="154" mass="17390">MTAQCQCGLDVETVEATAGLWLALSEELSLCDSCDSLALGEKLPSITDSHWLNEMNCWFPAFLCWTLTARRWQPSSSYGASELPCGQRHEGDCYATGALSLSWIPCPWRRKEQQATNRDSPWIPLISLPSCSSQIRFDQSRKQRDSQGMRKSPW</sequence>
<reference evidence="2 3" key="1">
    <citation type="submission" date="2024-07" db="EMBL/GenBank/DDBJ databases">
        <title>Section-level genome sequencing and comparative genomics of Aspergillus sections Usti and Cavernicolus.</title>
        <authorList>
            <consortium name="Lawrence Berkeley National Laboratory"/>
            <person name="Nybo J.L."/>
            <person name="Vesth T.C."/>
            <person name="Theobald S."/>
            <person name="Frisvad J.C."/>
            <person name="Larsen T.O."/>
            <person name="Kjaerboelling I."/>
            <person name="Rothschild-Mancinelli K."/>
            <person name="Lyhne E.K."/>
            <person name="Kogle M.E."/>
            <person name="Barry K."/>
            <person name="Clum A."/>
            <person name="Na H."/>
            <person name="Ledsgaard L."/>
            <person name="Lin J."/>
            <person name="Lipzen A."/>
            <person name="Kuo A."/>
            <person name="Riley R."/>
            <person name="Mondo S."/>
            <person name="Labutti K."/>
            <person name="Haridas S."/>
            <person name="Pangalinan J."/>
            <person name="Salamov A.A."/>
            <person name="Simmons B.A."/>
            <person name="Magnuson J.K."/>
            <person name="Chen J."/>
            <person name="Drula E."/>
            <person name="Henrissat B."/>
            <person name="Wiebenga A."/>
            <person name="Lubbers R.J."/>
            <person name="Gomes A.C."/>
            <person name="Makela M.R."/>
            <person name="Stajich J."/>
            <person name="Grigoriev I.V."/>
            <person name="Mortensen U.H."/>
            <person name="De Vries R.P."/>
            <person name="Baker S.E."/>
            <person name="Andersen M.R."/>
        </authorList>
    </citation>
    <scope>NUCLEOTIDE SEQUENCE [LARGE SCALE GENOMIC DNA]</scope>
    <source>
        <strain evidence="2 3">CBS 209.92</strain>
    </source>
</reference>
<organism evidence="2 3">
    <name type="scientific">Aspergillus keveii</name>
    <dbReference type="NCBI Taxonomy" id="714993"/>
    <lineage>
        <taxon>Eukaryota</taxon>
        <taxon>Fungi</taxon>
        <taxon>Dikarya</taxon>
        <taxon>Ascomycota</taxon>
        <taxon>Pezizomycotina</taxon>
        <taxon>Eurotiomycetes</taxon>
        <taxon>Eurotiomycetidae</taxon>
        <taxon>Eurotiales</taxon>
        <taxon>Aspergillaceae</taxon>
        <taxon>Aspergillus</taxon>
        <taxon>Aspergillus subgen. Nidulantes</taxon>
    </lineage>
</organism>
<proteinExistence type="predicted"/>
<dbReference type="EMBL" id="JBFTWV010000007">
    <property type="protein sequence ID" value="KAL2799601.1"/>
    <property type="molecule type" value="Genomic_DNA"/>
</dbReference>
<protein>
    <submittedName>
        <fullName evidence="2">Uncharacterized protein</fullName>
    </submittedName>
</protein>
<gene>
    <name evidence="2" type="ORF">BJX66DRAFT_293216</name>
</gene>
<keyword evidence="3" id="KW-1185">Reference proteome</keyword>
<evidence type="ECO:0000313" key="3">
    <source>
        <dbReference type="Proteomes" id="UP001610563"/>
    </source>
</evidence>
<comment type="caution">
    <text evidence="2">The sequence shown here is derived from an EMBL/GenBank/DDBJ whole genome shotgun (WGS) entry which is preliminary data.</text>
</comment>
<evidence type="ECO:0000256" key="1">
    <source>
        <dbReference type="SAM" id="MobiDB-lite"/>
    </source>
</evidence>